<dbReference type="Pfam" id="PF00128">
    <property type="entry name" value="Alpha-amylase"/>
    <property type="match status" value="1"/>
</dbReference>
<dbReference type="PANTHER" id="PTHR10357">
    <property type="entry name" value="ALPHA-AMYLASE FAMILY MEMBER"/>
    <property type="match status" value="1"/>
</dbReference>
<dbReference type="InterPro" id="IPR045857">
    <property type="entry name" value="O16G_dom_2"/>
</dbReference>
<gene>
    <name evidence="6" type="ORF">Sxan_35260</name>
</gene>
<dbReference type="FunFam" id="3.90.400.10:FF:000002">
    <property type="entry name" value="Sucrose isomerase"/>
    <property type="match status" value="1"/>
</dbReference>
<dbReference type="Gene3D" id="3.20.20.80">
    <property type="entry name" value="Glycosidases"/>
    <property type="match status" value="2"/>
</dbReference>
<keyword evidence="7" id="KW-1185">Reference proteome</keyword>
<proteinExistence type="inferred from homology"/>
<protein>
    <submittedName>
        <fullName evidence="6">Alpha-amylase</fullName>
    </submittedName>
</protein>
<dbReference type="GO" id="GO:0004556">
    <property type="term" value="F:alpha-amylase activity"/>
    <property type="evidence" value="ECO:0007669"/>
    <property type="project" value="TreeGrafter"/>
</dbReference>
<dbReference type="Gene3D" id="3.90.400.10">
    <property type="entry name" value="Oligo-1,6-glucosidase, Domain 2"/>
    <property type="match status" value="1"/>
</dbReference>
<evidence type="ECO:0000256" key="1">
    <source>
        <dbReference type="ARBA" id="ARBA00008061"/>
    </source>
</evidence>
<evidence type="ECO:0000256" key="3">
    <source>
        <dbReference type="ARBA" id="ARBA00023295"/>
    </source>
</evidence>
<evidence type="ECO:0000259" key="5">
    <source>
        <dbReference type="SMART" id="SM00642"/>
    </source>
</evidence>
<dbReference type="OrthoDB" id="9043248at2"/>
<accession>A0A919LFM9</accession>
<dbReference type="InterPro" id="IPR006047">
    <property type="entry name" value="GH13_cat_dom"/>
</dbReference>
<dbReference type="SUPFAM" id="SSF51445">
    <property type="entry name" value="(Trans)glycosidases"/>
    <property type="match status" value="1"/>
</dbReference>
<reference evidence="6" key="1">
    <citation type="submission" date="2020-09" db="EMBL/GenBank/DDBJ databases">
        <title>Whole genome shotgun sequence of Streptomyces xanthophaeus NBRC 12829.</title>
        <authorList>
            <person name="Komaki H."/>
            <person name="Tamura T."/>
        </authorList>
    </citation>
    <scope>NUCLEOTIDE SEQUENCE</scope>
    <source>
        <strain evidence="6">NBRC 12829</strain>
    </source>
</reference>
<organism evidence="6 7">
    <name type="scientific">Streptomyces xanthophaeus</name>
    <dbReference type="NCBI Taxonomy" id="67385"/>
    <lineage>
        <taxon>Bacteria</taxon>
        <taxon>Bacillati</taxon>
        <taxon>Actinomycetota</taxon>
        <taxon>Actinomycetes</taxon>
        <taxon>Kitasatosporales</taxon>
        <taxon>Streptomycetaceae</taxon>
        <taxon>Streptomyces</taxon>
    </lineage>
</organism>
<dbReference type="RefSeq" id="WP_037894167.1">
    <property type="nucleotide sequence ID" value="NZ_BNEE01000006.1"/>
</dbReference>
<dbReference type="SMART" id="SM00642">
    <property type="entry name" value="Aamy"/>
    <property type="match status" value="1"/>
</dbReference>
<dbReference type="Proteomes" id="UP000600026">
    <property type="component" value="Unassembled WGS sequence"/>
</dbReference>
<evidence type="ECO:0000256" key="4">
    <source>
        <dbReference type="SAM" id="MobiDB-lite"/>
    </source>
</evidence>
<dbReference type="InterPro" id="IPR017853">
    <property type="entry name" value="GH"/>
</dbReference>
<dbReference type="AlphaFoldDB" id="A0A919LFM9"/>
<keyword evidence="2" id="KW-0378">Hydrolase</keyword>
<feature type="compositionally biased region" description="Pro residues" evidence="4">
    <location>
        <begin position="522"/>
        <end position="531"/>
    </location>
</feature>
<feature type="region of interest" description="Disordered" evidence="4">
    <location>
        <begin position="510"/>
        <end position="546"/>
    </location>
</feature>
<evidence type="ECO:0000313" key="7">
    <source>
        <dbReference type="Proteomes" id="UP000600026"/>
    </source>
</evidence>
<dbReference type="PANTHER" id="PTHR10357:SF179">
    <property type="entry name" value="NEUTRAL AND BASIC AMINO ACID TRANSPORT PROTEIN RBAT"/>
    <property type="match status" value="1"/>
</dbReference>
<comment type="caution">
    <text evidence="6">The sequence shown here is derived from an EMBL/GenBank/DDBJ whole genome shotgun (WGS) entry which is preliminary data.</text>
</comment>
<name>A0A919LFM9_9ACTN</name>
<keyword evidence="3" id="KW-0326">Glycosidase</keyword>
<evidence type="ECO:0000256" key="2">
    <source>
        <dbReference type="ARBA" id="ARBA00022801"/>
    </source>
</evidence>
<evidence type="ECO:0000313" key="6">
    <source>
        <dbReference type="EMBL" id="GHI86162.1"/>
    </source>
</evidence>
<sequence length="546" mass="59619">MTGHEPTATPPWWCDAVIYQVYPRSFLDTDGDGVGDLPGVTRRIPYLARLGVDTLWLSPFFSSPMADFGYDIRDHTAVDPLFGDLADFDALLASAHAHGLRVLIDYVPNHTSGEHPWFLDARTGRHSRRRDWYVWRDPAPGGGPPNNWITLFGESAWTLDLKSGQYYLHSFLSSMPDLNWRNPAVQESMFDVARFWLDRGVDGFRVDCAPLVAKDPALRDNPGASAGTLAHHRPMGGYDGQLHLHDQGHPDLHRIYREFRTVLDGYGDGPGARIALGEIHEYDWAAWSRYFGRELDEMHLPLNFGLLRTSWEPGPVRDLVQEVTAALPAGAAATWVTGSHDDPRVATRVGPGQAANAMLLLLTLPGAAILYNGDELGLPDADIAPQDIRDPWGLRTPALSRDPSRSPMPWTAGPAAGFTEGGVRPWLPLARPPGGDAAAQEADPGSLLNLTRRILALRRGHPALGAGGIEFTDAPEGVLAYTRGSSPDGPSLLLTLNMTDRPVRLDKLPAGGPWHRHLSTAPQPPGAPAPSDPRVLAADEGVVWRR</sequence>
<comment type="similarity">
    <text evidence="1">Belongs to the glycosyl hydrolase 13 family.</text>
</comment>
<feature type="domain" description="Glycosyl hydrolase family 13 catalytic" evidence="5">
    <location>
        <begin position="20"/>
        <end position="405"/>
    </location>
</feature>
<dbReference type="EMBL" id="BNEE01000006">
    <property type="protein sequence ID" value="GHI86162.1"/>
    <property type="molecule type" value="Genomic_DNA"/>
</dbReference>
<dbReference type="GO" id="GO:0009313">
    <property type="term" value="P:oligosaccharide catabolic process"/>
    <property type="evidence" value="ECO:0007669"/>
    <property type="project" value="TreeGrafter"/>
</dbReference>